<dbReference type="EMBL" id="JBEHCU010014342">
    <property type="protein sequence ID" value="KAL1373464.1"/>
    <property type="molecule type" value="Genomic_DNA"/>
</dbReference>
<accession>A0ABD1CBL7</accession>
<evidence type="ECO:0000256" key="2">
    <source>
        <dbReference type="ARBA" id="ARBA00022448"/>
    </source>
</evidence>
<evidence type="ECO:0000256" key="1">
    <source>
        <dbReference type="ARBA" id="ARBA00005850"/>
    </source>
</evidence>
<comment type="function">
    <text evidence="4">Subunit of the V1 complex of vacuolar(H+)-ATPase (V-ATPase), a multisubunit enzyme composed of a peripheral complex (V1) that hydrolyzes ATP and a membrane integral complex (V0) that translocates protons. V-ATPase is responsible for acidifying and maintaining the pH of intracellular compartments and in some cell types, is targeted to the plasma membrane, where it is responsible for acidifying the extracellular environment.</text>
</comment>
<comment type="similarity">
    <text evidence="1">Belongs to the V-ATPase D subunit family.</text>
</comment>
<protein>
    <recommendedName>
        <fullName evidence="7">Vacuolar ATP synthase subunit D</fullName>
    </recommendedName>
</protein>
<gene>
    <name evidence="5" type="ORF">pipiens_018643</name>
</gene>
<dbReference type="NCBIfam" id="TIGR00309">
    <property type="entry name" value="V_ATPase_subD"/>
    <property type="match status" value="1"/>
</dbReference>
<evidence type="ECO:0000313" key="6">
    <source>
        <dbReference type="Proteomes" id="UP001562425"/>
    </source>
</evidence>
<dbReference type="GO" id="GO:0006811">
    <property type="term" value="P:monoatomic ion transport"/>
    <property type="evidence" value="ECO:0007669"/>
    <property type="project" value="UniProtKB-KW"/>
</dbReference>
<dbReference type="Pfam" id="PF01813">
    <property type="entry name" value="ATP-synt_D"/>
    <property type="match status" value="1"/>
</dbReference>
<sequence length="262" mass="29398">MSDRLPVFPSEGAQLVLKNQLLAAQRGHGLLKKKAEALEMRFRVILGKIIETKNALVQVLKEATFALAETKFVAGDFNQIVLGSVGSAAIKVYTTRDNVAGVMLPVFECYDDGRDSYGLLGLAKGGQQMQKLKQNYRSAISLLVDLASEQTSFVILDEVIKTTNRRVNAIEHVVIPRINRTLIYVVSVMDELEREEFFRLKKIQDKKRIAKKKQEARQAALLEKGIDARYQPSLLDMLTSQGFPTPSYKKSITHQASTHYKT</sequence>
<evidence type="ECO:0000256" key="3">
    <source>
        <dbReference type="ARBA" id="ARBA00023065"/>
    </source>
</evidence>
<dbReference type="Gene3D" id="1.10.287.3240">
    <property type="match status" value="1"/>
</dbReference>
<keyword evidence="3" id="KW-0406">Ion transport</keyword>
<comment type="caution">
    <text evidence="5">The sequence shown here is derived from an EMBL/GenBank/DDBJ whole genome shotgun (WGS) entry which is preliminary data.</text>
</comment>
<keyword evidence="6" id="KW-1185">Reference proteome</keyword>
<keyword evidence="2" id="KW-0813">Transport</keyword>
<evidence type="ECO:0000313" key="5">
    <source>
        <dbReference type="EMBL" id="KAL1373464.1"/>
    </source>
</evidence>
<dbReference type="InterPro" id="IPR002699">
    <property type="entry name" value="V_ATPase_D"/>
</dbReference>
<dbReference type="AlphaFoldDB" id="A0ABD1CBL7"/>
<reference evidence="5 6" key="1">
    <citation type="submission" date="2024-05" db="EMBL/GenBank/DDBJ databases">
        <title>Culex pipiens pipiens assembly and annotation.</title>
        <authorList>
            <person name="Alout H."/>
            <person name="Durand T."/>
        </authorList>
    </citation>
    <scope>NUCLEOTIDE SEQUENCE [LARGE SCALE GENOMIC DNA]</scope>
    <source>
        <strain evidence="5">HA-2024</strain>
        <tissue evidence="5">Whole body</tissue>
    </source>
</reference>
<evidence type="ECO:0000256" key="4">
    <source>
        <dbReference type="ARBA" id="ARBA00045737"/>
    </source>
</evidence>
<evidence type="ECO:0008006" key="7">
    <source>
        <dbReference type="Google" id="ProtNLM"/>
    </source>
</evidence>
<organism evidence="5 6">
    <name type="scientific">Culex pipiens pipiens</name>
    <name type="common">Northern house mosquito</name>
    <dbReference type="NCBI Taxonomy" id="38569"/>
    <lineage>
        <taxon>Eukaryota</taxon>
        <taxon>Metazoa</taxon>
        <taxon>Ecdysozoa</taxon>
        <taxon>Arthropoda</taxon>
        <taxon>Hexapoda</taxon>
        <taxon>Insecta</taxon>
        <taxon>Pterygota</taxon>
        <taxon>Neoptera</taxon>
        <taxon>Endopterygota</taxon>
        <taxon>Diptera</taxon>
        <taxon>Nematocera</taxon>
        <taxon>Culicoidea</taxon>
        <taxon>Culicidae</taxon>
        <taxon>Culicinae</taxon>
        <taxon>Culicini</taxon>
        <taxon>Culex</taxon>
        <taxon>Culex</taxon>
    </lineage>
</organism>
<name>A0ABD1CBL7_CULPP</name>
<dbReference type="PANTHER" id="PTHR11671">
    <property type="entry name" value="V-TYPE ATP SYNTHASE SUBUNIT D"/>
    <property type="match status" value="1"/>
</dbReference>
<proteinExistence type="inferred from homology"/>
<dbReference type="Proteomes" id="UP001562425">
    <property type="component" value="Unassembled WGS sequence"/>
</dbReference>